<dbReference type="Pfam" id="PF00691">
    <property type="entry name" value="OmpA"/>
    <property type="match status" value="1"/>
</dbReference>
<dbReference type="SUPFAM" id="SSF56954">
    <property type="entry name" value="Outer membrane efflux proteins (OEP)"/>
    <property type="match status" value="1"/>
</dbReference>
<dbReference type="PANTHER" id="PTHR30026:SF22">
    <property type="entry name" value="OUTER MEMBRANE EFFLUX PROTEIN"/>
    <property type="match status" value="1"/>
</dbReference>
<dbReference type="PROSITE" id="PS51123">
    <property type="entry name" value="OMPA_2"/>
    <property type="match status" value="1"/>
</dbReference>
<dbReference type="CDD" id="cd07185">
    <property type="entry name" value="OmpA_C-like"/>
    <property type="match status" value="1"/>
</dbReference>
<dbReference type="InterPro" id="IPR006664">
    <property type="entry name" value="OMP_bac"/>
</dbReference>
<organism evidence="11 12">
    <name type="scientific">Candidatus Marimicrobium litorale</name>
    <dbReference type="NCBI Taxonomy" id="2518991"/>
    <lineage>
        <taxon>Bacteria</taxon>
        <taxon>Pseudomonadati</taxon>
        <taxon>Pseudomonadota</taxon>
        <taxon>Gammaproteobacteria</taxon>
        <taxon>Cellvibrionales</taxon>
        <taxon>Halieaceae</taxon>
        <taxon>Marimicrobium</taxon>
    </lineage>
</organism>
<dbReference type="PANTHER" id="PTHR30026">
    <property type="entry name" value="OUTER MEMBRANE PROTEIN TOLC"/>
    <property type="match status" value="1"/>
</dbReference>
<dbReference type="InterPro" id="IPR006690">
    <property type="entry name" value="OMPA-like_CS"/>
</dbReference>
<keyword evidence="5" id="KW-0812">Transmembrane</keyword>
<protein>
    <submittedName>
        <fullName evidence="11">Transporter</fullName>
    </submittedName>
</protein>
<dbReference type="InterPro" id="IPR003423">
    <property type="entry name" value="OMP_efflux"/>
</dbReference>
<dbReference type="NCBIfam" id="TIGR01844">
    <property type="entry name" value="type_I_sec_TolC"/>
    <property type="match status" value="1"/>
</dbReference>
<proteinExistence type="inferred from homology"/>
<sequence>MFLLRGRWLGVFLAVLIMVAGAQAQTEEAAVSNEINDIRGAITKGVMISPRVNADWFNFAAIGEAERGAFGGYLPSADLSATIGREQRDTPLIDLGTYGYDATRFSITQMLFDGFATRDEVARLGFEKLSQYYTFKRASEEVALEVAVAYLETLKFQELVGYAADNLKVHRQIHDQIAERAGGGASAGVDLDQAVARVGLAETNLVTEIANLNDVGIRFERLVGMVPSSKLTMPEMPGDDIPKMRANALDVAYKSSPVINEAIENLRASQEALNATNSPMMPRLDLRYRKDIEHDTDGISGKFDEEAIELVLTYNLYRGGADAARKREFYNLYYAAIEERKQACLNVRQRVSNDFNDMANLRQQVVLTDVSMRAQDKTRVAYRDQFRRGERSLLDLLDSQNEYFDSQRAHIAAKTDLLAAEASTLSNMGMLLASLDVSGVNSEKVAAMDLDLTRDPMDENTHALCPPEPKPMVTMEDALAELAGGNERYRTLADGSVALEVNVNFESNSSVIQSAFDSEIGVAAQTLKDNPQLSAVVEGHTDSVGTEKYNQWLSERRAGAVRALLIDRDGVNPSQIKAVGYGESRPLADNRNGDGRAQNRRVELILVNPG</sequence>
<reference evidence="11" key="1">
    <citation type="submission" date="2019-02" db="EMBL/GenBank/DDBJ databases">
        <authorList>
            <person name="Li S.-H."/>
        </authorList>
    </citation>
    <scope>NUCLEOTIDE SEQUENCE</scope>
    <source>
        <strain evidence="11">IMCC11814</strain>
    </source>
</reference>
<comment type="similarity">
    <text evidence="2">Belongs to the outer membrane factor (OMF) (TC 1.B.17) family.</text>
</comment>
<dbReference type="RefSeq" id="WP_279248740.1">
    <property type="nucleotide sequence ID" value="NZ_SHNO01000001.1"/>
</dbReference>
<evidence type="ECO:0000256" key="5">
    <source>
        <dbReference type="ARBA" id="ARBA00022692"/>
    </source>
</evidence>
<dbReference type="PROSITE" id="PS01068">
    <property type="entry name" value="OMPA_1"/>
    <property type="match status" value="1"/>
</dbReference>
<dbReference type="InterPro" id="IPR010130">
    <property type="entry name" value="T1SS_OMP_TolC"/>
</dbReference>
<comment type="subcellular location">
    <subcellularLocation>
        <location evidence="1">Cell outer membrane</location>
    </subcellularLocation>
</comment>
<dbReference type="Gene3D" id="1.20.1600.10">
    <property type="entry name" value="Outer membrane efflux proteins (OEP)"/>
    <property type="match status" value="1"/>
</dbReference>
<evidence type="ECO:0000256" key="4">
    <source>
        <dbReference type="ARBA" id="ARBA00022452"/>
    </source>
</evidence>
<name>A0ABT3T696_9GAMM</name>
<dbReference type="Proteomes" id="UP001143304">
    <property type="component" value="Unassembled WGS sequence"/>
</dbReference>
<evidence type="ECO:0000256" key="8">
    <source>
        <dbReference type="PROSITE-ProRule" id="PRU00473"/>
    </source>
</evidence>
<dbReference type="InterPro" id="IPR036737">
    <property type="entry name" value="OmpA-like_sf"/>
</dbReference>
<feature type="domain" description="OmpA-like" evidence="10">
    <location>
        <begin position="492"/>
        <end position="610"/>
    </location>
</feature>
<evidence type="ECO:0000256" key="1">
    <source>
        <dbReference type="ARBA" id="ARBA00004442"/>
    </source>
</evidence>
<dbReference type="InterPro" id="IPR051906">
    <property type="entry name" value="TolC-like"/>
</dbReference>
<evidence type="ECO:0000256" key="2">
    <source>
        <dbReference type="ARBA" id="ARBA00007613"/>
    </source>
</evidence>
<dbReference type="InterPro" id="IPR006665">
    <property type="entry name" value="OmpA-like"/>
</dbReference>
<evidence type="ECO:0000256" key="7">
    <source>
        <dbReference type="ARBA" id="ARBA00023237"/>
    </source>
</evidence>
<keyword evidence="6 8" id="KW-0472">Membrane</keyword>
<comment type="caution">
    <text evidence="11">The sequence shown here is derived from an EMBL/GenBank/DDBJ whole genome shotgun (WGS) entry which is preliminary data.</text>
</comment>
<dbReference type="EMBL" id="SHNO01000001">
    <property type="protein sequence ID" value="MCX2977012.1"/>
    <property type="molecule type" value="Genomic_DNA"/>
</dbReference>
<evidence type="ECO:0000256" key="3">
    <source>
        <dbReference type="ARBA" id="ARBA00022448"/>
    </source>
</evidence>
<keyword evidence="3" id="KW-0813">Transport</keyword>
<keyword evidence="7" id="KW-0998">Cell outer membrane</keyword>
<keyword evidence="12" id="KW-1185">Reference proteome</keyword>
<evidence type="ECO:0000256" key="9">
    <source>
        <dbReference type="SAM" id="SignalP"/>
    </source>
</evidence>
<dbReference type="Gene3D" id="3.30.1330.60">
    <property type="entry name" value="OmpA-like domain"/>
    <property type="match status" value="1"/>
</dbReference>
<dbReference type="PRINTS" id="PR01021">
    <property type="entry name" value="OMPADOMAIN"/>
</dbReference>
<evidence type="ECO:0000313" key="12">
    <source>
        <dbReference type="Proteomes" id="UP001143304"/>
    </source>
</evidence>
<accession>A0ABT3T696</accession>
<dbReference type="Pfam" id="PF02321">
    <property type="entry name" value="OEP"/>
    <property type="match status" value="2"/>
</dbReference>
<evidence type="ECO:0000259" key="10">
    <source>
        <dbReference type="PROSITE" id="PS51123"/>
    </source>
</evidence>
<keyword evidence="4" id="KW-1134">Transmembrane beta strand</keyword>
<feature type="chain" id="PRO_5047019245" evidence="9">
    <location>
        <begin position="25"/>
        <end position="610"/>
    </location>
</feature>
<dbReference type="SUPFAM" id="SSF103088">
    <property type="entry name" value="OmpA-like"/>
    <property type="match status" value="1"/>
</dbReference>
<feature type="signal peptide" evidence="9">
    <location>
        <begin position="1"/>
        <end position="24"/>
    </location>
</feature>
<keyword evidence="9" id="KW-0732">Signal</keyword>
<gene>
    <name evidence="11" type="ORF">EYC82_06560</name>
</gene>
<evidence type="ECO:0000313" key="11">
    <source>
        <dbReference type="EMBL" id="MCX2977012.1"/>
    </source>
</evidence>
<evidence type="ECO:0000256" key="6">
    <source>
        <dbReference type="ARBA" id="ARBA00023136"/>
    </source>
</evidence>